<feature type="compositionally biased region" description="Basic and acidic residues" evidence="1">
    <location>
        <begin position="351"/>
        <end position="361"/>
    </location>
</feature>
<feature type="region of interest" description="Disordered" evidence="1">
    <location>
        <begin position="532"/>
        <end position="554"/>
    </location>
</feature>
<feature type="compositionally biased region" description="Polar residues" evidence="1">
    <location>
        <begin position="686"/>
        <end position="695"/>
    </location>
</feature>
<feature type="compositionally biased region" description="Polar residues" evidence="1">
    <location>
        <begin position="713"/>
        <end position="723"/>
    </location>
</feature>
<feature type="compositionally biased region" description="Low complexity" evidence="1">
    <location>
        <begin position="35"/>
        <end position="48"/>
    </location>
</feature>
<protein>
    <recommendedName>
        <fullName evidence="4">Claspin</fullName>
    </recommendedName>
</protein>
<feature type="region of interest" description="Disordered" evidence="1">
    <location>
        <begin position="92"/>
        <end position="208"/>
    </location>
</feature>
<feature type="compositionally biased region" description="Polar residues" evidence="1">
    <location>
        <begin position="263"/>
        <end position="281"/>
    </location>
</feature>
<proteinExistence type="predicted"/>
<dbReference type="AlphaFoldDB" id="A0AAV7DWB0"/>
<gene>
    <name evidence="2" type="ORF">H6P81_021110</name>
</gene>
<feature type="compositionally biased region" description="Polar residues" evidence="1">
    <location>
        <begin position="100"/>
        <end position="109"/>
    </location>
</feature>
<feature type="compositionally biased region" description="Acidic residues" evidence="1">
    <location>
        <begin position="413"/>
        <end position="423"/>
    </location>
</feature>
<feature type="region of interest" description="Disordered" evidence="1">
    <location>
        <begin position="263"/>
        <end position="475"/>
    </location>
</feature>
<feature type="compositionally biased region" description="Basic and acidic residues" evidence="1">
    <location>
        <begin position="282"/>
        <end position="305"/>
    </location>
</feature>
<dbReference type="Proteomes" id="UP000825729">
    <property type="component" value="Unassembled WGS sequence"/>
</dbReference>
<sequence>MESDDDLIFSVPAGAVQSPVQQTKLKRLKKASNISTTSTPESSFPPKSVTDDGGEPLLEERPGSPIGSPSPIAEIINISGLVTDSRSIKTNLIEEESVRSNRSFPSSDNFENEEGRHVNHGFSDELGALSQDGQDNLGSLDDCTAEAQEERNPGCTASVEIADVSGKMSAKKRSSTDGDDEKRRRKKKVKNADADCNPETPKATKRRLAKEKKCYLDMIHAESQRLLRETRDASFRPAPVVQKPISSVLEKIRQRKLEVLRKSYSSDVSDSFMNNDASLGDTTERRLHSAKGDKSQEGGNDDKDCGLPVPTMGAEDDFITVSEKISPRSVSGNKCDHGTRESISSALIQEHSTHSQSHSEDNQLEDGSSEPSKEDSKDNQLEDDSDKLCEEEYFSPSVLAEKLNEESILSESDLSEEEDDDKENIDPHPGGDPVKAFVDDEAEEEDDSDRELMIDHGSSDENEEKETGEHEEFKDLIASGYEEKAVDTERRDELHQKWLQQQDAAETENILQILKCGVPQKAEESLLYDEEEYDQCDRGSQDEEMPNLPPVSGSRIKTKELKLMISKMFTDSEDPFLSDEEENETRLARQLYHNKSEEAASFLSPVENDSSREVFGLIKKLNIAPENKRRAKTSSFLETLVKGSNGSSSSKSSFLGRAHSSSLPSARKQGVATVRSFVFGRDDSNSRSGISTSAESADLNRKEKQQAKKISAKHSTTSKSFSQEAKKETRTASGPSLFQILRASSVQSSASVYSEKLSSTSVFGQTQADYHFTAFKSSRKTAKVET</sequence>
<feature type="region of interest" description="Disordered" evidence="1">
    <location>
        <begin position="628"/>
        <end position="736"/>
    </location>
</feature>
<evidence type="ECO:0000313" key="2">
    <source>
        <dbReference type="EMBL" id="KAG9440945.1"/>
    </source>
</evidence>
<keyword evidence="3" id="KW-1185">Reference proteome</keyword>
<evidence type="ECO:0000256" key="1">
    <source>
        <dbReference type="SAM" id="MobiDB-lite"/>
    </source>
</evidence>
<feature type="compositionally biased region" description="Low complexity" evidence="1">
    <location>
        <begin position="642"/>
        <end position="653"/>
    </location>
</feature>
<dbReference type="PANTHER" id="PTHR36005:SF1">
    <property type="entry name" value="DNA LIGASE-LIKE PROTEIN"/>
    <property type="match status" value="1"/>
</dbReference>
<comment type="caution">
    <text evidence="2">The sequence shown here is derived from an EMBL/GenBank/DDBJ whole genome shotgun (WGS) entry which is preliminary data.</text>
</comment>
<reference evidence="2 3" key="1">
    <citation type="submission" date="2021-07" db="EMBL/GenBank/DDBJ databases">
        <title>The Aristolochia fimbriata genome: insights into angiosperm evolution, floral development and chemical biosynthesis.</title>
        <authorList>
            <person name="Jiao Y."/>
        </authorList>
    </citation>
    <scope>NUCLEOTIDE SEQUENCE [LARGE SCALE GENOMIC DNA]</scope>
    <source>
        <strain evidence="2">IBCAS-2021</strain>
        <tissue evidence="2">Leaf</tissue>
    </source>
</reference>
<evidence type="ECO:0008006" key="4">
    <source>
        <dbReference type="Google" id="ProtNLM"/>
    </source>
</evidence>
<organism evidence="2 3">
    <name type="scientific">Aristolochia fimbriata</name>
    <name type="common">White veined hardy Dutchman's pipe vine</name>
    <dbReference type="NCBI Taxonomy" id="158543"/>
    <lineage>
        <taxon>Eukaryota</taxon>
        <taxon>Viridiplantae</taxon>
        <taxon>Streptophyta</taxon>
        <taxon>Embryophyta</taxon>
        <taxon>Tracheophyta</taxon>
        <taxon>Spermatophyta</taxon>
        <taxon>Magnoliopsida</taxon>
        <taxon>Magnoliidae</taxon>
        <taxon>Piperales</taxon>
        <taxon>Aristolochiaceae</taxon>
        <taxon>Aristolochia</taxon>
    </lineage>
</organism>
<evidence type="ECO:0000313" key="3">
    <source>
        <dbReference type="Proteomes" id="UP000825729"/>
    </source>
</evidence>
<dbReference type="PANTHER" id="PTHR36005">
    <property type="entry name" value="DNA LIGASE-LIKE PROTEIN"/>
    <property type="match status" value="1"/>
</dbReference>
<accession>A0AAV7DWB0</accession>
<feature type="compositionally biased region" description="Acidic residues" evidence="1">
    <location>
        <begin position="439"/>
        <end position="449"/>
    </location>
</feature>
<feature type="compositionally biased region" description="Basic and acidic residues" evidence="1">
    <location>
        <begin position="371"/>
        <end position="390"/>
    </location>
</feature>
<name>A0AAV7DWB0_ARIFI</name>
<dbReference type="EMBL" id="JAINDJ010000008">
    <property type="protein sequence ID" value="KAG9440945.1"/>
    <property type="molecule type" value="Genomic_DNA"/>
</dbReference>
<feature type="compositionally biased region" description="Basic and acidic residues" evidence="1">
    <location>
        <begin position="450"/>
        <end position="475"/>
    </location>
</feature>
<feature type="region of interest" description="Disordered" evidence="1">
    <location>
        <begin position="21"/>
        <end position="71"/>
    </location>
</feature>